<keyword evidence="3" id="KW-1185">Reference proteome</keyword>
<dbReference type="CDD" id="cd00093">
    <property type="entry name" value="HTH_XRE"/>
    <property type="match status" value="1"/>
</dbReference>
<proteinExistence type="predicted"/>
<dbReference type="AlphaFoldDB" id="A0A254Q1K6"/>
<dbReference type="GO" id="GO:0003677">
    <property type="term" value="F:DNA binding"/>
    <property type="evidence" value="ECO:0007669"/>
    <property type="project" value="InterPro"/>
</dbReference>
<name>A0A254Q1K6_9BURK</name>
<protein>
    <recommendedName>
        <fullName evidence="1">HTH cro/C1-type domain-containing protein</fullName>
    </recommendedName>
</protein>
<gene>
    <name evidence="2" type="ORF">CBI31_00145</name>
</gene>
<dbReference type="RefSeq" id="WP_088524415.1">
    <property type="nucleotide sequence ID" value="NZ_NGUP01000001.1"/>
</dbReference>
<dbReference type="OrthoDB" id="5422231at2"/>
<organism evidence="2 3">
    <name type="scientific">Polynucleobacter campilacus</name>
    <dbReference type="NCBI Taxonomy" id="1743163"/>
    <lineage>
        <taxon>Bacteria</taxon>
        <taxon>Pseudomonadati</taxon>
        <taxon>Pseudomonadota</taxon>
        <taxon>Betaproteobacteria</taxon>
        <taxon>Burkholderiales</taxon>
        <taxon>Burkholderiaceae</taxon>
        <taxon>Polynucleobacter</taxon>
    </lineage>
</organism>
<dbReference type="Gene3D" id="1.10.260.40">
    <property type="entry name" value="lambda repressor-like DNA-binding domains"/>
    <property type="match status" value="1"/>
</dbReference>
<dbReference type="Proteomes" id="UP000197528">
    <property type="component" value="Unassembled WGS sequence"/>
</dbReference>
<evidence type="ECO:0000313" key="3">
    <source>
        <dbReference type="Proteomes" id="UP000197528"/>
    </source>
</evidence>
<comment type="caution">
    <text evidence="2">The sequence shown here is derived from an EMBL/GenBank/DDBJ whole genome shotgun (WGS) entry which is preliminary data.</text>
</comment>
<feature type="domain" description="HTH cro/C1-type" evidence="1">
    <location>
        <begin position="38"/>
        <end position="77"/>
    </location>
</feature>
<sequence length="160" mass="18318">MNKKANLPPTKDLPSLARLGAQITARRKVLRIRAQICAEMAGISRVTLHRIEKGEPTVSIGAYLQVCEALGLYFALLPLVGQEADIKLHDPEMPHIRIKDYAQLKALAWQLKDDEYLTDAEAMAIYERNKRFLDLTHLDERERNLMQRLIDTRGMEQLLV</sequence>
<evidence type="ECO:0000313" key="2">
    <source>
        <dbReference type="EMBL" id="OWS70701.1"/>
    </source>
</evidence>
<dbReference type="SUPFAM" id="SSF47413">
    <property type="entry name" value="lambda repressor-like DNA-binding domains"/>
    <property type="match status" value="1"/>
</dbReference>
<dbReference type="PROSITE" id="PS50943">
    <property type="entry name" value="HTH_CROC1"/>
    <property type="match status" value="1"/>
</dbReference>
<dbReference type="InterPro" id="IPR010982">
    <property type="entry name" value="Lambda_DNA-bd_dom_sf"/>
</dbReference>
<accession>A0A254Q1K6</accession>
<dbReference type="InterPro" id="IPR001387">
    <property type="entry name" value="Cro/C1-type_HTH"/>
</dbReference>
<evidence type="ECO:0000259" key="1">
    <source>
        <dbReference type="PROSITE" id="PS50943"/>
    </source>
</evidence>
<dbReference type="EMBL" id="NGUP01000001">
    <property type="protein sequence ID" value="OWS70701.1"/>
    <property type="molecule type" value="Genomic_DNA"/>
</dbReference>
<dbReference type="Pfam" id="PF13560">
    <property type="entry name" value="HTH_31"/>
    <property type="match status" value="1"/>
</dbReference>
<reference evidence="2 3" key="1">
    <citation type="submission" date="2017-05" db="EMBL/GenBank/DDBJ databases">
        <title>Genome of Polynucleobacter sp. MWH-Feld-100.</title>
        <authorList>
            <person name="Hahn M.W."/>
        </authorList>
    </citation>
    <scope>NUCLEOTIDE SEQUENCE [LARGE SCALE GENOMIC DNA]</scope>
    <source>
        <strain evidence="2 3">MWH-Feld-100</strain>
    </source>
</reference>